<keyword evidence="1" id="KW-0472">Membrane</keyword>
<evidence type="ECO:0000313" key="2">
    <source>
        <dbReference type="EMBL" id="KAA6302177.1"/>
    </source>
</evidence>
<accession>A0A5M8P170</accession>
<dbReference type="InterPro" id="IPR021272">
    <property type="entry name" value="DUF2851"/>
</dbReference>
<keyword evidence="1" id="KW-0812">Transmembrane</keyword>
<dbReference type="AlphaFoldDB" id="A0A5M8P170"/>
<dbReference type="Pfam" id="PF11013">
    <property type="entry name" value="DUF2851"/>
    <property type="match status" value="1"/>
</dbReference>
<gene>
    <name evidence="2" type="ORF">EZS26_001537</name>
</gene>
<protein>
    <recommendedName>
        <fullName evidence="4">DUF2851 family protein</fullName>
    </recommendedName>
</protein>
<name>A0A5M8P170_9BACT</name>
<proteinExistence type="predicted"/>
<feature type="transmembrane region" description="Helical" evidence="1">
    <location>
        <begin position="330"/>
        <end position="350"/>
    </location>
</feature>
<keyword evidence="1" id="KW-1133">Transmembrane helix</keyword>
<reference evidence="2 3" key="1">
    <citation type="submission" date="2019-03" db="EMBL/GenBank/DDBJ databases">
        <title>Single cell metagenomics reveals metabolic interactions within the superorganism composed of flagellate Streblomastix strix and complex community of Bacteroidetes bacteria on its surface.</title>
        <authorList>
            <person name="Treitli S.C."/>
            <person name="Kolisko M."/>
            <person name="Husnik F."/>
            <person name="Keeling P."/>
            <person name="Hampl V."/>
        </authorList>
    </citation>
    <scope>NUCLEOTIDE SEQUENCE [LARGE SCALE GENOMIC DNA]</scope>
    <source>
        <strain evidence="2">St1</strain>
    </source>
</reference>
<comment type="caution">
    <text evidence="2">The sequence shown here is derived from an EMBL/GenBank/DDBJ whole genome shotgun (WGS) entry which is preliminary data.</text>
</comment>
<dbReference type="Proteomes" id="UP000324575">
    <property type="component" value="Unassembled WGS sequence"/>
</dbReference>
<dbReference type="EMBL" id="SNRX01000009">
    <property type="protein sequence ID" value="KAA6302177.1"/>
    <property type="molecule type" value="Genomic_DNA"/>
</dbReference>
<sequence length="426" mass="49533">MESLLHYVWKYKLYVSDNLKTTNGIPLEIIDPGIYNTNAGPDFFNAKIKLDDKLWAGNVEIHTSASDWYKHKHDVDKAYNSVILHVVEVLDTTDVHDQSGRILPQWILQVPEYVKENYQYLLNREQAIPCLSRTHELPEIYWSDWKIALTYERLERKIQTIFQLLQDHQGDWNEVFYITLARNFGFGINNDAFERLAKSLPFKYILKHNDSPVQIEALFLGQAGLLEGDAIEDDYYRLLQREYQFLSQKYGLQALESSLFKSLRIRPNNFPHIKLVQLAGFVGKQQTLFSQLLEKEGLKEFQSLFFSNVSNYWESHYHFSKESPKHKKGLGLSAIHILLINTVVPLLFAYGKKKNQDIFINKALDLLEAIPPEKNHIVTAFTRYGIKVEHAGDTQALIQLKKNYCEPKKCIFCRIGHKLLNKNTPA</sequence>
<evidence type="ECO:0000313" key="3">
    <source>
        <dbReference type="Proteomes" id="UP000324575"/>
    </source>
</evidence>
<evidence type="ECO:0000256" key="1">
    <source>
        <dbReference type="SAM" id="Phobius"/>
    </source>
</evidence>
<organism evidence="2 3">
    <name type="scientific">Candidatus Ordinivivax streblomastigis</name>
    <dbReference type="NCBI Taxonomy" id="2540710"/>
    <lineage>
        <taxon>Bacteria</taxon>
        <taxon>Pseudomonadati</taxon>
        <taxon>Bacteroidota</taxon>
        <taxon>Bacteroidia</taxon>
        <taxon>Bacteroidales</taxon>
        <taxon>Candidatus Ordinivivax</taxon>
    </lineage>
</organism>
<evidence type="ECO:0008006" key="4">
    <source>
        <dbReference type="Google" id="ProtNLM"/>
    </source>
</evidence>